<evidence type="ECO:0000313" key="9">
    <source>
        <dbReference type="EMBL" id="QRW25619.1"/>
    </source>
</evidence>
<dbReference type="PANTHER" id="PTHR10997:SF8">
    <property type="entry name" value="EXPORTIN-2"/>
    <property type="match status" value="1"/>
</dbReference>
<dbReference type="SMART" id="SM00913">
    <property type="entry name" value="IBN_N"/>
    <property type="match status" value="1"/>
</dbReference>
<accession>A0A8H8T1A7</accession>
<dbReference type="GO" id="GO:0006606">
    <property type="term" value="P:protein import into nucleus"/>
    <property type="evidence" value="ECO:0007669"/>
    <property type="project" value="TreeGrafter"/>
</dbReference>
<dbReference type="Gene3D" id="1.25.10.10">
    <property type="entry name" value="Leucine-rich Repeat Variant"/>
    <property type="match status" value="1"/>
</dbReference>
<gene>
    <name evidence="9" type="ORF">RhiXN_10695</name>
</gene>
<dbReference type="KEGG" id="rsx:RhiXN_10695"/>
<keyword evidence="7" id="KW-0539">Nucleus</keyword>
<dbReference type="GO" id="GO:0005049">
    <property type="term" value="F:nuclear export signal receptor activity"/>
    <property type="evidence" value="ECO:0007669"/>
    <property type="project" value="TreeGrafter"/>
</dbReference>
<evidence type="ECO:0000256" key="4">
    <source>
        <dbReference type="ARBA" id="ARBA00022448"/>
    </source>
</evidence>
<dbReference type="PROSITE" id="PS50166">
    <property type="entry name" value="IMPORTIN_B_NT"/>
    <property type="match status" value="1"/>
</dbReference>
<dbReference type="Pfam" id="PF03378">
    <property type="entry name" value="CAS_CSE1"/>
    <property type="match status" value="1"/>
</dbReference>
<keyword evidence="5" id="KW-0963">Cytoplasm</keyword>
<keyword evidence="6" id="KW-0653">Protein transport</keyword>
<dbReference type="GO" id="GO:0006611">
    <property type="term" value="P:protein export from nucleus"/>
    <property type="evidence" value="ECO:0007669"/>
    <property type="project" value="TreeGrafter"/>
</dbReference>
<proteinExistence type="inferred from homology"/>
<name>A0A8H8T1A7_9AGAM</name>
<dbReference type="GO" id="GO:0005829">
    <property type="term" value="C:cytosol"/>
    <property type="evidence" value="ECO:0007669"/>
    <property type="project" value="TreeGrafter"/>
</dbReference>
<sequence length="1045" mass="114578">MSVSDLLLASLNPATRLAAEKQLDEASKQPGFLSHLLSLPLNKSNPPEVRTAASIYFKNTVKRRWSPDEEDFPINDTDKGAVRAELVPAMLALSKSGADKSDRLARPQLAESLAIVAGEDYPDRWPTLMEQLTSSFSETDYNVNVGVLEAAHAVCAPWKSQVRSDRLFSTINAVVGVLGTPLLGMFRHVTGILLGGGATGLPEEQHRVLAQTLHLLLCLYEDLVDQDIPPVFEDSVPEFFGVSGGDDGLFLKILAWNPEALKGDPEEPTPTPVHNAHQVIFEIAELFVLKYNELFETRMPAFVQAVWEMVGRMGPEVREDGVFAQSVRFLSVTVKSGLHTQLFSQESTLQGLFTRIVLPSVPLRQHEVEQFEDDPLEYIRRDLGSGSAASAGSGAVEVTGRRGAATDLLRALMGVGLEAQITAMVNQAVETLVAKYKSGEGGEEAWMHKDTGVYLLSAVAARGSTMQHGVTSTNIHVNVVQFFLDHVAGDLQAPAGSIHPILQVDAIRFVHMFRNQFTKEQLLPVLRLLVTHLSSKDYVCSAYAAIAIERILFIKNGGKLLFAQADIHDFANDILSALFTVIESGGTPQKIAENDYLMKCIMRVILTARQTLTPNYLTVLTKLVNILGAISQNPSNPNFNQYTFESISALMRFVCSSNPQLVEQFEGQLFGPFTVIIQQDVDQFIPYVFQILAQMLEIHTNTVPPAYSSLVGILFTPAVWQQRGNVPALVRLIKAFISKDPNSVDVRTVLAVVQQRLIPSRVNDVYGFELLEILLANLPVETLGPLFNGILVTVMTRLQANKTPAFSYGFMHFACAAMASRAEGMGPDFFIGAVESVQPGLWTQLLTHVILPEVPRTQLRDQKVVSVGLTRLLVQSQHSVQAPLRTCGELPSSLNPSDMTNDAMLFPRVPRDHPTFLSRYESTLMLRDVHWGRILCRPRVLEAILGLYTSPAALAKSSTESATGDDVVTAIDYEEAGAGYQAGYSRLAASEGGKTDLASYVQDPRQYLVEQLGAALQDSSKPIRQLLAQVEPDKLNQLTTAGLTI</sequence>
<reference evidence="9" key="1">
    <citation type="submission" date="2020-05" db="EMBL/GenBank/DDBJ databases">
        <title>Evolutionary and genomic comparisons of hybrid uninucleate and nonhybrid Rhizoctonia fungi.</title>
        <authorList>
            <person name="Li C."/>
            <person name="Chen X."/>
        </authorList>
    </citation>
    <scope>NUCLEOTIDE SEQUENCE</scope>
    <source>
        <strain evidence="9">AG-1 IA</strain>
    </source>
</reference>
<evidence type="ECO:0000259" key="8">
    <source>
        <dbReference type="PROSITE" id="PS50166"/>
    </source>
</evidence>
<dbReference type="Pfam" id="PF03810">
    <property type="entry name" value="IBN_N"/>
    <property type="match status" value="1"/>
</dbReference>
<comment type="similarity">
    <text evidence="3">Belongs to the XPO2/CSE1 family.</text>
</comment>
<dbReference type="EMBL" id="CP059671">
    <property type="protein sequence ID" value="QRW25619.1"/>
    <property type="molecule type" value="Genomic_DNA"/>
</dbReference>
<dbReference type="PANTHER" id="PTHR10997">
    <property type="entry name" value="IMPORTIN-7, 8, 11"/>
    <property type="match status" value="1"/>
</dbReference>
<evidence type="ECO:0000256" key="2">
    <source>
        <dbReference type="ARBA" id="ARBA00004496"/>
    </source>
</evidence>
<keyword evidence="4" id="KW-0813">Transport</keyword>
<feature type="domain" description="Importin N-terminal" evidence="8">
    <location>
        <begin position="19"/>
        <end position="92"/>
    </location>
</feature>
<dbReference type="AlphaFoldDB" id="A0A8H8T1A7"/>
<dbReference type="GeneID" id="67032974"/>
<dbReference type="InterPro" id="IPR011989">
    <property type="entry name" value="ARM-like"/>
</dbReference>
<evidence type="ECO:0000256" key="7">
    <source>
        <dbReference type="ARBA" id="ARBA00023242"/>
    </source>
</evidence>
<protein>
    <submittedName>
        <fullName evidence="9">Exportin-2</fullName>
    </submittedName>
</protein>
<comment type="subcellular location">
    <subcellularLocation>
        <location evidence="2">Cytoplasm</location>
    </subcellularLocation>
    <subcellularLocation>
        <location evidence="1">Nucleus</location>
    </subcellularLocation>
</comment>
<dbReference type="GO" id="GO:0005635">
    <property type="term" value="C:nuclear envelope"/>
    <property type="evidence" value="ECO:0007669"/>
    <property type="project" value="TreeGrafter"/>
</dbReference>
<evidence type="ECO:0000256" key="5">
    <source>
        <dbReference type="ARBA" id="ARBA00022490"/>
    </source>
</evidence>
<organism evidence="9 10">
    <name type="scientific">Rhizoctonia solani</name>
    <dbReference type="NCBI Taxonomy" id="456999"/>
    <lineage>
        <taxon>Eukaryota</taxon>
        <taxon>Fungi</taxon>
        <taxon>Dikarya</taxon>
        <taxon>Basidiomycota</taxon>
        <taxon>Agaricomycotina</taxon>
        <taxon>Agaricomycetes</taxon>
        <taxon>Cantharellales</taxon>
        <taxon>Ceratobasidiaceae</taxon>
        <taxon>Rhizoctonia</taxon>
    </lineage>
</organism>
<evidence type="ECO:0000256" key="3">
    <source>
        <dbReference type="ARBA" id="ARBA00008669"/>
    </source>
</evidence>
<dbReference type="Proteomes" id="UP000650533">
    <property type="component" value="Chromosome 14"/>
</dbReference>
<dbReference type="InterPro" id="IPR001494">
    <property type="entry name" value="Importin-beta_N"/>
</dbReference>
<dbReference type="GO" id="GO:0031267">
    <property type="term" value="F:small GTPase binding"/>
    <property type="evidence" value="ECO:0007669"/>
    <property type="project" value="InterPro"/>
</dbReference>
<dbReference type="SUPFAM" id="SSF48371">
    <property type="entry name" value="ARM repeat"/>
    <property type="match status" value="1"/>
</dbReference>
<dbReference type="InterPro" id="IPR016024">
    <property type="entry name" value="ARM-type_fold"/>
</dbReference>
<evidence type="ECO:0000256" key="1">
    <source>
        <dbReference type="ARBA" id="ARBA00004123"/>
    </source>
</evidence>
<dbReference type="Pfam" id="PF08506">
    <property type="entry name" value="Cse1"/>
    <property type="match status" value="1"/>
</dbReference>
<evidence type="ECO:0000256" key="6">
    <source>
        <dbReference type="ARBA" id="ARBA00022927"/>
    </source>
</evidence>
<dbReference type="RefSeq" id="XP_043185856.1">
    <property type="nucleotide sequence ID" value="XM_043330511.1"/>
</dbReference>
<dbReference type="InterPro" id="IPR013713">
    <property type="entry name" value="XPO2_central"/>
</dbReference>
<dbReference type="InterPro" id="IPR005043">
    <property type="entry name" value="XPO2_C"/>
</dbReference>
<evidence type="ECO:0000313" key="10">
    <source>
        <dbReference type="Proteomes" id="UP000650533"/>
    </source>
</evidence>